<feature type="domain" description="Tyr recombinase" evidence="5">
    <location>
        <begin position="169"/>
        <end position="344"/>
    </location>
</feature>
<dbReference type="InterPro" id="IPR013762">
    <property type="entry name" value="Integrase-like_cat_sf"/>
</dbReference>
<keyword evidence="8" id="KW-1185">Reference proteome</keyword>
<dbReference type="InterPro" id="IPR044068">
    <property type="entry name" value="CB"/>
</dbReference>
<keyword evidence="2 4" id="KW-0238">DNA-binding</keyword>
<evidence type="ECO:0000259" key="6">
    <source>
        <dbReference type="PROSITE" id="PS51900"/>
    </source>
</evidence>
<gene>
    <name evidence="7" type="ORF">H3H36_22170</name>
</gene>
<dbReference type="Proteomes" id="UP000566711">
    <property type="component" value="Unassembled WGS sequence"/>
</dbReference>
<dbReference type="InterPro" id="IPR050090">
    <property type="entry name" value="Tyrosine_recombinase_XerCD"/>
</dbReference>
<keyword evidence="3" id="KW-0233">DNA recombination</keyword>
<dbReference type="InterPro" id="IPR002104">
    <property type="entry name" value="Integrase_catalytic"/>
</dbReference>
<protein>
    <submittedName>
        <fullName evidence="7">Tyrosine-type recombinase/integrase</fullName>
    </submittedName>
</protein>
<evidence type="ECO:0000256" key="2">
    <source>
        <dbReference type="ARBA" id="ARBA00023125"/>
    </source>
</evidence>
<dbReference type="Gene3D" id="1.10.443.10">
    <property type="entry name" value="Intergrase catalytic core"/>
    <property type="match status" value="1"/>
</dbReference>
<dbReference type="GO" id="GO:0006310">
    <property type="term" value="P:DNA recombination"/>
    <property type="evidence" value="ECO:0007669"/>
    <property type="project" value="UniProtKB-KW"/>
</dbReference>
<dbReference type="GO" id="GO:0015074">
    <property type="term" value="P:DNA integration"/>
    <property type="evidence" value="ECO:0007669"/>
    <property type="project" value="UniProtKB-KW"/>
</dbReference>
<evidence type="ECO:0000259" key="5">
    <source>
        <dbReference type="PROSITE" id="PS51898"/>
    </source>
</evidence>
<dbReference type="PROSITE" id="PS51898">
    <property type="entry name" value="TYR_RECOMBINASE"/>
    <property type="match status" value="1"/>
</dbReference>
<evidence type="ECO:0000256" key="1">
    <source>
        <dbReference type="ARBA" id="ARBA00022908"/>
    </source>
</evidence>
<dbReference type="SUPFAM" id="SSF56349">
    <property type="entry name" value="DNA breaking-rejoining enzymes"/>
    <property type="match status" value="1"/>
</dbReference>
<dbReference type="PROSITE" id="PS51900">
    <property type="entry name" value="CB"/>
    <property type="match status" value="1"/>
</dbReference>
<evidence type="ECO:0000313" key="7">
    <source>
        <dbReference type="EMBL" id="MBA5608064.1"/>
    </source>
</evidence>
<dbReference type="Pfam" id="PF00589">
    <property type="entry name" value="Phage_integrase"/>
    <property type="match status" value="1"/>
</dbReference>
<proteinExistence type="predicted"/>
<dbReference type="InterPro" id="IPR010998">
    <property type="entry name" value="Integrase_recombinase_N"/>
</dbReference>
<name>A0A7W2ELD3_9BURK</name>
<accession>A0A7W2ELD3</accession>
<dbReference type="AlphaFoldDB" id="A0A7W2ELD3"/>
<sequence>MATIEKRVGGDGAVTYRVKVRLKGHAPETASFDRRTDAKEWAQRIEADIKAGRHFGTSKRHTLAELLDRYEQSELSKLKSARTVKAKLDWWRRHHGEKMLSEMTRDIIAKARDDLQATPKQRGSGQRSAADVNRTLAALSSVCSFAVKELGWLDRNPLELVNKPSENKGRVRFLSSEELPRFLQACRESTNSHLYLAVVLALTTGARQSEVMGLRWPQIDFARRTALLGDSKNGDARSLPLSGDAIRLLRERATVVAVDDNRLFPPKQGSKSPYLDLRAPFKAALNSAGIVDFHWHDLRHTAASYLAMAGTSPLMISKILGQRTMAMVARYSHLAPESVVELGDLLATRMGVE</sequence>
<dbReference type="CDD" id="cd00796">
    <property type="entry name" value="INT_Rci_Hp1_C"/>
    <property type="match status" value="1"/>
</dbReference>
<comment type="caution">
    <text evidence="7">The sequence shown here is derived from an EMBL/GenBank/DDBJ whole genome shotgun (WGS) entry which is preliminary data.</text>
</comment>
<evidence type="ECO:0000313" key="8">
    <source>
        <dbReference type="Proteomes" id="UP000566711"/>
    </source>
</evidence>
<organism evidence="7 8">
    <name type="scientific">Rugamonas fusca</name>
    <dbReference type="NCBI Taxonomy" id="2758568"/>
    <lineage>
        <taxon>Bacteria</taxon>
        <taxon>Pseudomonadati</taxon>
        <taxon>Pseudomonadota</taxon>
        <taxon>Betaproteobacteria</taxon>
        <taxon>Burkholderiales</taxon>
        <taxon>Oxalobacteraceae</taxon>
        <taxon>Telluria group</taxon>
        <taxon>Rugamonas</taxon>
    </lineage>
</organism>
<dbReference type="InterPro" id="IPR011010">
    <property type="entry name" value="DNA_brk_join_enz"/>
</dbReference>
<dbReference type="PANTHER" id="PTHR30349">
    <property type="entry name" value="PHAGE INTEGRASE-RELATED"/>
    <property type="match status" value="1"/>
</dbReference>
<dbReference type="EMBL" id="JACEZS010000024">
    <property type="protein sequence ID" value="MBA5608064.1"/>
    <property type="molecule type" value="Genomic_DNA"/>
</dbReference>
<dbReference type="Gene3D" id="1.10.150.130">
    <property type="match status" value="1"/>
</dbReference>
<keyword evidence="1" id="KW-0229">DNA integration</keyword>
<evidence type="ECO:0000256" key="4">
    <source>
        <dbReference type="PROSITE-ProRule" id="PRU01248"/>
    </source>
</evidence>
<evidence type="ECO:0000256" key="3">
    <source>
        <dbReference type="ARBA" id="ARBA00023172"/>
    </source>
</evidence>
<dbReference type="RefSeq" id="WP_182220243.1">
    <property type="nucleotide sequence ID" value="NZ_JACEZS010000024.1"/>
</dbReference>
<dbReference type="GO" id="GO:0003677">
    <property type="term" value="F:DNA binding"/>
    <property type="evidence" value="ECO:0007669"/>
    <property type="project" value="UniProtKB-UniRule"/>
</dbReference>
<feature type="domain" description="Core-binding (CB)" evidence="6">
    <location>
        <begin position="61"/>
        <end position="147"/>
    </location>
</feature>
<reference evidence="7 8" key="1">
    <citation type="submission" date="2020-07" db="EMBL/GenBank/DDBJ databases">
        <title>Novel species isolated from subtropical streams in China.</title>
        <authorList>
            <person name="Lu H."/>
        </authorList>
    </citation>
    <scope>NUCLEOTIDE SEQUENCE [LARGE SCALE GENOMIC DNA]</scope>
    <source>
        <strain evidence="7 8">FT3S</strain>
    </source>
</reference>
<dbReference type="PANTHER" id="PTHR30349:SF94">
    <property type="entry name" value="INTEGRASE_RECOMBINASE HI_1414-RELATED"/>
    <property type="match status" value="1"/>
</dbReference>